<protein>
    <recommendedName>
        <fullName evidence="1">Mycothiol-dependent maleylpyruvate isomerase metal-binding domain-containing protein</fullName>
    </recommendedName>
</protein>
<organism evidence="2 3">
    <name type="scientific">Actinoallomurus iriomotensis</name>
    <dbReference type="NCBI Taxonomy" id="478107"/>
    <lineage>
        <taxon>Bacteria</taxon>
        <taxon>Bacillati</taxon>
        <taxon>Actinomycetota</taxon>
        <taxon>Actinomycetes</taxon>
        <taxon>Streptosporangiales</taxon>
        <taxon>Thermomonosporaceae</taxon>
        <taxon>Actinoallomurus</taxon>
    </lineage>
</organism>
<dbReference type="SUPFAM" id="SSF109854">
    <property type="entry name" value="DinB/YfiT-like putative metalloenzymes"/>
    <property type="match status" value="1"/>
</dbReference>
<dbReference type="Gene3D" id="1.20.120.450">
    <property type="entry name" value="dinb family like domain"/>
    <property type="match status" value="1"/>
</dbReference>
<dbReference type="GO" id="GO:0046872">
    <property type="term" value="F:metal ion binding"/>
    <property type="evidence" value="ECO:0007669"/>
    <property type="project" value="InterPro"/>
</dbReference>
<comment type="caution">
    <text evidence="2">The sequence shown here is derived from an EMBL/GenBank/DDBJ whole genome shotgun (WGS) entry which is preliminary data.</text>
</comment>
<evidence type="ECO:0000313" key="2">
    <source>
        <dbReference type="EMBL" id="GLY79271.1"/>
    </source>
</evidence>
<evidence type="ECO:0000259" key="1">
    <source>
        <dbReference type="Pfam" id="PF11716"/>
    </source>
</evidence>
<dbReference type="AlphaFoldDB" id="A0A9W6RN20"/>
<dbReference type="NCBIfam" id="TIGR03086">
    <property type="entry name" value="TIGR03086 family metal-binding protein"/>
    <property type="match status" value="1"/>
</dbReference>
<dbReference type="InterPro" id="IPR034660">
    <property type="entry name" value="DinB/YfiT-like"/>
</dbReference>
<gene>
    <name evidence="2" type="ORF">Airi01_075380</name>
</gene>
<sequence>MLERAIGYALGAVQGVSPEQHSNPTPCTAWNLRTLLDHLNDSLDVLQQIIDTRHLDGSAVPAPHDDRPMTDPVAHFRRRATHLLGSWSASACRGRVTEIACLPVPNEIVACTGALEIAVHGWDVSRACGHHRPIPAALATDMLRVAPILVTEVTRRPLFAAPAPVPRRADPGDRLLAFLGRRPDA</sequence>
<dbReference type="NCBIfam" id="TIGR03083">
    <property type="entry name" value="maleylpyruvate isomerase family mycothiol-dependent enzyme"/>
    <property type="match status" value="1"/>
</dbReference>
<dbReference type="Pfam" id="PF11716">
    <property type="entry name" value="MDMPI_N"/>
    <property type="match status" value="1"/>
</dbReference>
<dbReference type="InterPro" id="IPR017520">
    <property type="entry name" value="CHP03086"/>
</dbReference>
<dbReference type="Proteomes" id="UP001165135">
    <property type="component" value="Unassembled WGS sequence"/>
</dbReference>
<name>A0A9W6RN20_9ACTN</name>
<evidence type="ECO:0000313" key="3">
    <source>
        <dbReference type="Proteomes" id="UP001165135"/>
    </source>
</evidence>
<feature type="domain" description="Mycothiol-dependent maleylpyruvate isomerase metal-binding" evidence="1">
    <location>
        <begin position="9"/>
        <end position="124"/>
    </location>
</feature>
<reference evidence="2" key="1">
    <citation type="submission" date="2023-03" db="EMBL/GenBank/DDBJ databases">
        <title>Actinoallomurus iriomotensis NBRC 103681.</title>
        <authorList>
            <person name="Ichikawa N."/>
            <person name="Sato H."/>
            <person name="Tonouchi N."/>
        </authorList>
    </citation>
    <scope>NUCLEOTIDE SEQUENCE</scope>
    <source>
        <strain evidence="2">NBRC 103681</strain>
    </source>
</reference>
<dbReference type="InterPro" id="IPR017517">
    <property type="entry name" value="Maleyloyr_isom"/>
</dbReference>
<dbReference type="InterPro" id="IPR024344">
    <property type="entry name" value="MDMPI_metal-binding"/>
</dbReference>
<accession>A0A9W6RN20</accession>
<proteinExistence type="predicted"/>
<dbReference type="EMBL" id="BSTJ01000011">
    <property type="protein sequence ID" value="GLY79271.1"/>
    <property type="molecule type" value="Genomic_DNA"/>
</dbReference>